<evidence type="ECO:0000313" key="4">
    <source>
        <dbReference type="Proteomes" id="UP000198838"/>
    </source>
</evidence>
<keyword evidence="1" id="KW-1133">Transmembrane helix</keyword>
<name>A0A1I1A735_9FIRM</name>
<dbReference type="EMBL" id="FOJY01000022">
    <property type="protein sequence ID" value="SFB33771.1"/>
    <property type="molecule type" value="Genomic_DNA"/>
</dbReference>
<evidence type="ECO:0000313" key="3">
    <source>
        <dbReference type="EMBL" id="SFB33771.1"/>
    </source>
</evidence>
<dbReference type="PROSITE" id="PS51677">
    <property type="entry name" value="NODB"/>
    <property type="match status" value="1"/>
</dbReference>
<keyword evidence="4" id="KW-1185">Reference proteome</keyword>
<protein>
    <submittedName>
        <fullName evidence="3">Peptidoglycan/xylan/chitin deacetylase, PgdA/CDA1 family</fullName>
    </submittedName>
</protein>
<organism evidence="3 4">
    <name type="scientific">Acetitomaculum ruminis DSM 5522</name>
    <dbReference type="NCBI Taxonomy" id="1120918"/>
    <lineage>
        <taxon>Bacteria</taxon>
        <taxon>Bacillati</taxon>
        <taxon>Bacillota</taxon>
        <taxon>Clostridia</taxon>
        <taxon>Lachnospirales</taxon>
        <taxon>Lachnospiraceae</taxon>
        <taxon>Acetitomaculum</taxon>
    </lineage>
</organism>
<sequence>MERVSEEKKNVSRKKRINAIRNFILIGIPVTLVFLIVVCVFLLVKVFSLQKQIDMLYTSKTGTTYQAALAEDSKNEEEAVQDELEHSVSNSAILAGSKVYLTFDDGPSENTSRILDILDQYNVKATFFVIGKTDDVSKEAYKAIVERGHTLGMHSFSHQYSNLYSSLDSFKSDFFQLQNYLYEVTGTRPIFYRFPGGSSNRVSKVDMKELINFLEEEGIEYFDWNDSSGDSTGKNYSTQQLAENVIANINTKGDTYVLMHDTTDKIRTVEALPVIIEKLLDMDLNLVAINGNSVPVHHIEANEE</sequence>
<reference evidence="3 4" key="1">
    <citation type="submission" date="2016-10" db="EMBL/GenBank/DDBJ databases">
        <authorList>
            <person name="de Groot N.N."/>
        </authorList>
    </citation>
    <scope>NUCLEOTIDE SEQUENCE [LARGE SCALE GENOMIC DNA]</scope>
    <source>
        <strain evidence="3 4">DSM 5522</strain>
    </source>
</reference>
<evidence type="ECO:0000259" key="2">
    <source>
        <dbReference type="PROSITE" id="PS51677"/>
    </source>
</evidence>
<accession>A0A1I1A735</accession>
<dbReference type="Pfam" id="PF01522">
    <property type="entry name" value="Polysacc_deac_1"/>
    <property type="match status" value="1"/>
</dbReference>
<feature type="transmembrane region" description="Helical" evidence="1">
    <location>
        <begin position="20"/>
        <end position="44"/>
    </location>
</feature>
<dbReference type="PANTHER" id="PTHR10587:SF125">
    <property type="entry name" value="POLYSACCHARIDE DEACETYLASE YHEN-RELATED"/>
    <property type="match status" value="1"/>
</dbReference>
<dbReference type="PANTHER" id="PTHR10587">
    <property type="entry name" value="GLYCOSYL TRANSFERASE-RELATED"/>
    <property type="match status" value="1"/>
</dbReference>
<dbReference type="InterPro" id="IPR002509">
    <property type="entry name" value="NODB_dom"/>
</dbReference>
<gene>
    <name evidence="3" type="ORF">SAMN05216249_12216</name>
</gene>
<dbReference type="InterPro" id="IPR011330">
    <property type="entry name" value="Glyco_hydro/deAcase_b/a-brl"/>
</dbReference>
<dbReference type="OrthoDB" id="9806342at2"/>
<evidence type="ECO:0000256" key="1">
    <source>
        <dbReference type="SAM" id="Phobius"/>
    </source>
</evidence>
<keyword evidence="1" id="KW-0812">Transmembrane</keyword>
<dbReference type="CDD" id="cd10944">
    <property type="entry name" value="CE4_SmPgdA_like"/>
    <property type="match status" value="1"/>
</dbReference>
<dbReference type="GO" id="GO:0005975">
    <property type="term" value="P:carbohydrate metabolic process"/>
    <property type="evidence" value="ECO:0007669"/>
    <property type="project" value="InterPro"/>
</dbReference>
<proteinExistence type="predicted"/>
<dbReference type="RefSeq" id="WP_092874256.1">
    <property type="nucleotide sequence ID" value="NZ_FOJY01000022.1"/>
</dbReference>
<dbReference type="Gene3D" id="3.20.20.370">
    <property type="entry name" value="Glycoside hydrolase/deacetylase"/>
    <property type="match status" value="1"/>
</dbReference>
<dbReference type="STRING" id="1120918.SAMN05216249_12216"/>
<dbReference type="AlphaFoldDB" id="A0A1I1A735"/>
<feature type="domain" description="NodB homology" evidence="2">
    <location>
        <begin position="97"/>
        <end position="287"/>
    </location>
</feature>
<keyword evidence="1" id="KW-0472">Membrane</keyword>
<dbReference type="SUPFAM" id="SSF88713">
    <property type="entry name" value="Glycoside hydrolase/deacetylase"/>
    <property type="match status" value="1"/>
</dbReference>
<dbReference type="InterPro" id="IPR050248">
    <property type="entry name" value="Polysacc_deacetylase_ArnD"/>
</dbReference>
<dbReference type="Proteomes" id="UP000198838">
    <property type="component" value="Unassembled WGS sequence"/>
</dbReference>
<dbReference type="GO" id="GO:0016810">
    <property type="term" value="F:hydrolase activity, acting on carbon-nitrogen (but not peptide) bonds"/>
    <property type="evidence" value="ECO:0007669"/>
    <property type="project" value="InterPro"/>
</dbReference>